<dbReference type="OrthoDB" id="538655at2759"/>
<accession>A0A2J7ZTX8</accession>
<evidence type="ECO:0008006" key="4">
    <source>
        <dbReference type="Google" id="ProtNLM"/>
    </source>
</evidence>
<protein>
    <recommendedName>
        <fullName evidence="4">BACK domain-containing protein</fullName>
    </recommendedName>
</protein>
<comment type="caution">
    <text evidence="2">The sequence shown here is derived from an EMBL/GenBank/DDBJ whole genome shotgun (WGS) entry which is preliminary data.</text>
</comment>
<evidence type="ECO:0000313" key="3">
    <source>
        <dbReference type="Proteomes" id="UP000236333"/>
    </source>
</evidence>
<proteinExistence type="predicted"/>
<gene>
    <name evidence="2" type="ORF">TSOC_010176</name>
</gene>
<feature type="region of interest" description="Disordered" evidence="1">
    <location>
        <begin position="33"/>
        <end position="105"/>
    </location>
</feature>
<dbReference type="EMBL" id="PGGS01000470">
    <property type="protein sequence ID" value="PNH03736.1"/>
    <property type="molecule type" value="Genomic_DNA"/>
</dbReference>
<organism evidence="2 3">
    <name type="scientific">Tetrabaena socialis</name>
    <dbReference type="NCBI Taxonomy" id="47790"/>
    <lineage>
        <taxon>Eukaryota</taxon>
        <taxon>Viridiplantae</taxon>
        <taxon>Chlorophyta</taxon>
        <taxon>core chlorophytes</taxon>
        <taxon>Chlorophyceae</taxon>
        <taxon>CS clade</taxon>
        <taxon>Chlamydomonadales</taxon>
        <taxon>Tetrabaenaceae</taxon>
        <taxon>Tetrabaena</taxon>
    </lineage>
</organism>
<name>A0A2J7ZTX8_9CHLO</name>
<evidence type="ECO:0000313" key="2">
    <source>
        <dbReference type="EMBL" id="PNH03736.1"/>
    </source>
</evidence>
<evidence type="ECO:0000256" key="1">
    <source>
        <dbReference type="SAM" id="MobiDB-lite"/>
    </source>
</evidence>
<keyword evidence="3" id="KW-1185">Reference proteome</keyword>
<dbReference type="Proteomes" id="UP000236333">
    <property type="component" value="Unassembled WGS sequence"/>
</dbReference>
<dbReference type="AlphaFoldDB" id="A0A2J7ZTX8"/>
<feature type="compositionally biased region" description="Low complexity" evidence="1">
    <location>
        <begin position="64"/>
        <end position="83"/>
    </location>
</feature>
<reference evidence="2 3" key="1">
    <citation type="journal article" date="2017" name="Mol. Biol. Evol.">
        <title>The 4-celled Tetrabaena socialis nuclear genome reveals the essential components for genetic control of cell number at the origin of multicellularity in the volvocine lineage.</title>
        <authorList>
            <person name="Featherston J."/>
            <person name="Arakaki Y."/>
            <person name="Hanschen E.R."/>
            <person name="Ferris P.J."/>
            <person name="Michod R.E."/>
            <person name="Olson B.J.S.C."/>
            <person name="Nozaki H."/>
            <person name="Durand P.M."/>
        </authorList>
    </citation>
    <scope>NUCLEOTIDE SEQUENCE [LARGE SCALE GENOMIC DNA]</scope>
    <source>
        <strain evidence="2 3">NIES-571</strain>
    </source>
</reference>
<sequence>MASTLTSYGYVASLFGSEELADCVISFCQGNDVQAPPAKRRKTDGDGLPTGAAPGAAKEAKQVSSTSAKKAMTSTQQQQQTQQAERWTPEQQQAGSKPELRVPLGSPEDLPHALSALRFMYTGKVDGSSAAQLLQMRRQAAYLLVEGCVEACDAALLARVSSGAAQQPAEGVGSSSSSSLAPVIELFACRHLLPEPEESGGDALITALLRACRQQLVLHGGGLAEVVGAAGQSAIGGSGSLGELLAWAFRDAPSLLCDPDTRQQMEVLPAAAIEALLGSDSFATDDEATLSEDYLLGTLPFIPWFPISREEHAFLCQHVSAAARDASKRARLEESAAGRYDTSSPWYAAGARPCRRSDLNHRYGWHIKQEDLLAMEAAQKTKKTLSGSFDNGAASGLVSHGFEWQPFIHSKAEDETAGVYLDCSMPAALCIPANSKRIISLASTSARLVVHRWGGEDGSSREVAHVNRFLRSKDYMKVGKGLGKASALPLAPRLNAGMQGGDGMVPLHMWGPYLHEGKLTGSLKFL</sequence>